<dbReference type="EMBL" id="DSMG01000077">
    <property type="protein sequence ID" value="HDX31181.1"/>
    <property type="molecule type" value="Genomic_DNA"/>
</dbReference>
<evidence type="ECO:0000313" key="11">
    <source>
        <dbReference type="EMBL" id="HDX31181.1"/>
    </source>
</evidence>
<gene>
    <name evidence="9 11" type="primary">trpC</name>
    <name evidence="11" type="ORF">ENQ20_06755</name>
</gene>
<evidence type="ECO:0000256" key="9">
    <source>
        <dbReference type="HAMAP-Rule" id="MF_00134"/>
    </source>
</evidence>
<evidence type="ECO:0000259" key="10">
    <source>
        <dbReference type="Pfam" id="PF00218"/>
    </source>
</evidence>
<dbReference type="GO" id="GO:0004425">
    <property type="term" value="F:indole-3-glycerol-phosphate synthase activity"/>
    <property type="evidence" value="ECO:0007669"/>
    <property type="project" value="UniProtKB-UniRule"/>
</dbReference>
<sequence>MKPSKLDLAKRQGEVLELIMAWKRQEVPRQMEIAPLAQVKAFARLAPPALDFAAALTAEPGASLIAEVKRASPSKGVIAQEWDPEQIAETYARNGAAAISCLTDSRFFQGKLEYLTAIKERLREIGKAIPVLRKDFIYHEYQVYEARMAGADAILLIVGVLGDNDLRALRELAESLGMAALVEVHDEAETERALKSGAHIIGVNNRDLRTFQVDIETTGRLRKLIPPDAILVGESGIRTAEDVERMAAMGCDAILVGETFCRLPQAQRAAKVREFVEAGRRLRRA</sequence>
<keyword evidence="4 9" id="KW-0028">Amino-acid biosynthesis</keyword>
<accession>A0A7C1JH14</accession>
<dbReference type="HAMAP" id="MF_00134_B">
    <property type="entry name" value="IGPS_B"/>
    <property type="match status" value="1"/>
</dbReference>
<dbReference type="InterPro" id="IPR013785">
    <property type="entry name" value="Aldolase_TIM"/>
</dbReference>
<comment type="caution">
    <text evidence="11">The sequence shown here is derived from an EMBL/GenBank/DDBJ whole genome shotgun (WGS) entry which is preliminary data.</text>
</comment>
<evidence type="ECO:0000256" key="7">
    <source>
        <dbReference type="ARBA" id="ARBA00023141"/>
    </source>
</evidence>
<organism evidence="11">
    <name type="scientific">Caldilinea aerophila</name>
    <dbReference type="NCBI Taxonomy" id="133453"/>
    <lineage>
        <taxon>Bacteria</taxon>
        <taxon>Bacillati</taxon>
        <taxon>Chloroflexota</taxon>
        <taxon>Caldilineae</taxon>
        <taxon>Caldilineales</taxon>
        <taxon>Caldilineaceae</taxon>
        <taxon>Caldilinea</taxon>
    </lineage>
</organism>
<dbReference type="OMA" id="RGPHDLI"/>
<evidence type="ECO:0000256" key="2">
    <source>
        <dbReference type="ARBA" id="ARBA00004696"/>
    </source>
</evidence>
<comment type="similarity">
    <text evidence="3 9">Belongs to the TrpC family.</text>
</comment>
<evidence type="ECO:0000256" key="1">
    <source>
        <dbReference type="ARBA" id="ARBA00001633"/>
    </source>
</evidence>
<evidence type="ECO:0000256" key="8">
    <source>
        <dbReference type="ARBA" id="ARBA00023239"/>
    </source>
</evidence>
<evidence type="ECO:0000256" key="4">
    <source>
        <dbReference type="ARBA" id="ARBA00022605"/>
    </source>
</evidence>
<dbReference type="InterPro" id="IPR001468">
    <property type="entry name" value="Indole-3-GlycerolPSynthase_CS"/>
</dbReference>
<comment type="catalytic activity">
    <reaction evidence="1 9">
        <text>1-(2-carboxyphenylamino)-1-deoxy-D-ribulose 5-phosphate + H(+) = (1S,2R)-1-C-(indol-3-yl)glycerol 3-phosphate + CO2 + H2O</text>
        <dbReference type="Rhea" id="RHEA:23476"/>
        <dbReference type="ChEBI" id="CHEBI:15377"/>
        <dbReference type="ChEBI" id="CHEBI:15378"/>
        <dbReference type="ChEBI" id="CHEBI:16526"/>
        <dbReference type="ChEBI" id="CHEBI:58613"/>
        <dbReference type="ChEBI" id="CHEBI:58866"/>
        <dbReference type="EC" id="4.1.1.48"/>
    </reaction>
</comment>
<keyword evidence="5 9" id="KW-0210">Decarboxylase</keyword>
<evidence type="ECO:0000256" key="3">
    <source>
        <dbReference type="ARBA" id="ARBA00008737"/>
    </source>
</evidence>
<dbReference type="PROSITE" id="PS00614">
    <property type="entry name" value="IGPS"/>
    <property type="match status" value="1"/>
</dbReference>
<dbReference type="InterPro" id="IPR011060">
    <property type="entry name" value="RibuloseP-bd_barrel"/>
</dbReference>
<proteinExistence type="inferred from homology"/>
<reference evidence="11" key="1">
    <citation type="journal article" date="2020" name="mSystems">
        <title>Genome- and Community-Level Interaction Insights into Carbon Utilization and Element Cycling Functions of Hydrothermarchaeota in Hydrothermal Sediment.</title>
        <authorList>
            <person name="Zhou Z."/>
            <person name="Liu Y."/>
            <person name="Xu W."/>
            <person name="Pan J."/>
            <person name="Luo Z.H."/>
            <person name="Li M."/>
        </authorList>
    </citation>
    <scope>NUCLEOTIDE SEQUENCE [LARGE SCALE GENOMIC DNA]</scope>
    <source>
        <strain evidence="11">SpSt-289</strain>
    </source>
</reference>
<dbReference type="CDD" id="cd00331">
    <property type="entry name" value="IGPS"/>
    <property type="match status" value="1"/>
</dbReference>
<dbReference type="UniPathway" id="UPA00035">
    <property type="reaction ID" value="UER00043"/>
</dbReference>
<protein>
    <recommendedName>
        <fullName evidence="9">Indole-3-glycerol phosphate synthase</fullName>
        <shortName evidence="9">IGPS</shortName>
        <ecNumber evidence="9">4.1.1.48</ecNumber>
    </recommendedName>
</protein>
<dbReference type="FunFam" id="3.20.20.70:FF:000024">
    <property type="entry name" value="Indole-3-glycerol phosphate synthase"/>
    <property type="match status" value="1"/>
</dbReference>
<dbReference type="EC" id="4.1.1.48" evidence="9"/>
<dbReference type="NCBIfam" id="NF001377">
    <property type="entry name" value="PRK00278.2-4"/>
    <property type="match status" value="1"/>
</dbReference>
<keyword evidence="8 9" id="KW-0456">Lyase</keyword>
<dbReference type="InterPro" id="IPR013798">
    <property type="entry name" value="Indole-3-glycerol_P_synth_dom"/>
</dbReference>
<dbReference type="GO" id="GO:0000162">
    <property type="term" value="P:L-tryptophan biosynthetic process"/>
    <property type="evidence" value="ECO:0007669"/>
    <property type="project" value="UniProtKB-UniRule"/>
</dbReference>
<dbReference type="Pfam" id="PF00218">
    <property type="entry name" value="IGPS"/>
    <property type="match status" value="1"/>
</dbReference>
<feature type="domain" description="Indole-3-glycerol phosphate synthase" evidence="10">
    <location>
        <begin position="16"/>
        <end position="269"/>
    </location>
</feature>
<dbReference type="PANTHER" id="PTHR22854:SF2">
    <property type="entry name" value="INDOLE-3-GLYCEROL-PHOSPHATE SYNTHASE"/>
    <property type="match status" value="1"/>
</dbReference>
<dbReference type="InterPro" id="IPR045186">
    <property type="entry name" value="Indole-3-glycerol_P_synth"/>
</dbReference>
<dbReference type="Gene3D" id="3.20.20.70">
    <property type="entry name" value="Aldolase class I"/>
    <property type="match status" value="1"/>
</dbReference>
<dbReference type="SUPFAM" id="SSF51366">
    <property type="entry name" value="Ribulose-phoshate binding barrel"/>
    <property type="match status" value="1"/>
</dbReference>
<dbReference type="PANTHER" id="PTHR22854">
    <property type="entry name" value="TRYPTOPHAN BIOSYNTHESIS PROTEIN"/>
    <property type="match status" value="1"/>
</dbReference>
<comment type="pathway">
    <text evidence="2 9">Amino-acid biosynthesis; L-tryptophan biosynthesis; L-tryptophan from chorismate: step 4/5.</text>
</comment>
<dbReference type="AlphaFoldDB" id="A0A7C1JH14"/>
<keyword evidence="7 9" id="KW-0057">Aromatic amino acid biosynthesis</keyword>
<dbReference type="GO" id="GO:0004640">
    <property type="term" value="F:phosphoribosylanthranilate isomerase activity"/>
    <property type="evidence" value="ECO:0007669"/>
    <property type="project" value="TreeGrafter"/>
</dbReference>
<keyword evidence="6 9" id="KW-0822">Tryptophan biosynthesis</keyword>
<name>A0A7C1JH14_9CHLR</name>
<evidence type="ECO:0000256" key="6">
    <source>
        <dbReference type="ARBA" id="ARBA00022822"/>
    </source>
</evidence>
<evidence type="ECO:0000256" key="5">
    <source>
        <dbReference type="ARBA" id="ARBA00022793"/>
    </source>
</evidence>